<evidence type="ECO:0000313" key="1">
    <source>
        <dbReference type="EMBL" id="QDH14171.1"/>
    </source>
</evidence>
<reference evidence="1 2" key="1">
    <citation type="submission" date="2019-03" db="EMBL/GenBank/DDBJ databases">
        <title>The complete genome sequence of Swingsia_sp. F3b2 LMG30590(T).</title>
        <authorList>
            <person name="Chua K.-O."/>
            <person name="Chan K.-G."/>
            <person name="See-Too W.-S."/>
        </authorList>
    </citation>
    <scope>NUCLEOTIDE SEQUENCE [LARGE SCALE GENOMIC DNA]</scope>
    <source>
        <strain evidence="1 2">F3b2</strain>
    </source>
</reference>
<proteinExistence type="predicted"/>
<sequence>MADYHVTLNSASTLSNGAAGPSWSSSFTLPGIATEAENQVLFAPSNWAGYNVAKGYMDGWYSPGDTVTFPKPFKGMPCVVGTCITASNGNTSVPVSILNLQPSGFQLNAVEVDSPSGTSQTGDCKNPGRQWYVFIVEGPV</sequence>
<dbReference type="SUPFAM" id="SSF141086">
    <property type="entry name" value="Agglutinin HPA-like"/>
    <property type="match status" value="1"/>
</dbReference>
<dbReference type="KEGG" id="swf:E3E12_08170"/>
<organism evidence="1 2">
    <name type="scientific">Formicincola oecophyllae</name>
    <dbReference type="NCBI Taxonomy" id="2558361"/>
    <lineage>
        <taxon>Bacteria</taxon>
        <taxon>Pseudomonadati</taxon>
        <taxon>Pseudomonadota</taxon>
        <taxon>Alphaproteobacteria</taxon>
        <taxon>Acetobacterales</taxon>
        <taxon>Acetobacteraceae</taxon>
        <taxon>Formicincola</taxon>
    </lineage>
</organism>
<dbReference type="InterPro" id="IPR037221">
    <property type="entry name" value="H-type_lectin_dom_sf"/>
</dbReference>
<dbReference type="EMBL" id="CP038231">
    <property type="protein sequence ID" value="QDH14171.1"/>
    <property type="molecule type" value="Genomic_DNA"/>
</dbReference>
<keyword evidence="2" id="KW-1185">Reference proteome</keyword>
<name>A0A4Y6UCQ6_9PROT</name>
<dbReference type="AlphaFoldDB" id="A0A4Y6UCQ6"/>
<evidence type="ECO:0000313" key="2">
    <source>
        <dbReference type="Proteomes" id="UP000318709"/>
    </source>
</evidence>
<protein>
    <submittedName>
        <fullName evidence="1">Uncharacterized protein</fullName>
    </submittedName>
</protein>
<dbReference type="RefSeq" id="WP_141443875.1">
    <property type="nucleotide sequence ID" value="NZ_CP038231.1"/>
</dbReference>
<accession>A0A4Y6UCQ6</accession>
<gene>
    <name evidence="1" type="ORF">E3E12_08170</name>
</gene>
<dbReference type="Proteomes" id="UP000318709">
    <property type="component" value="Chromosome"/>
</dbReference>